<dbReference type="EMBL" id="MZMZ02000114">
    <property type="protein sequence ID" value="RQM31324.1"/>
    <property type="molecule type" value="Genomic_DNA"/>
</dbReference>
<comment type="caution">
    <text evidence="1">The sequence shown here is derived from an EMBL/GenBank/DDBJ whole genome shotgun (WGS) entry which is preliminary data.</text>
</comment>
<dbReference type="Proteomes" id="UP000284702">
    <property type="component" value="Unassembled WGS sequence"/>
</dbReference>
<reference evidence="1" key="1">
    <citation type="submission" date="2018-07" db="EMBL/GenBank/DDBJ databases">
        <title>Annotation of Aphanomyces astaci genome assembly.</title>
        <authorList>
            <person name="Studholme D.J."/>
        </authorList>
    </citation>
    <scope>NUCLEOTIDE SEQUENCE [LARGE SCALE GENOMIC DNA]</scope>
    <source>
        <strain evidence="1">Pc</strain>
    </source>
</reference>
<gene>
    <name evidence="1" type="ORF">B5M09_013749</name>
</gene>
<name>A0A3R7YK70_APHAT</name>
<organism evidence="1 2">
    <name type="scientific">Aphanomyces astaci</name>
    <name type="common">Crayfish plague agent</name>
    <dbReference type="NCBI Taxonomy" id="112090"/>
    <lineage>
        <taxon>Eukaryota</taxon>
        <taxon>Sar</taxon>
        <taxon>Stramenopiles</taxon>
        <taxon>Oomycota</taxon>
        <taxon>Saprolegniomycetes</taxon>
        <taxon>Saprolegniales</taxon>
        <taxon>Verrucalvaceae</taxon>
        <taxon>Aphanomyces</taxon>
    </lineage>
</organism>
<accession>A0A3R7YK70</accession>
<keyword evidence="2" id="KW-1185">Reference proteome</keyword>
<sequence length="125" mass="14183">MNTTGRSPERRPHGWVQCTVVEIGPRCKTGNQTPARTVQPLRLPTTGDICKWDPPALNFYWRAICYTLHANARKHRIQPRWEAHCRTCPDLSETQEHRLTTPTCPKAVPLSQHILLATQAVLPQG</sequence>
<evidence type="ECO:0000313" key="1">
    <source>
        <dbReference type="EMBL" id="RQM31324.1"/>
    </source>
</evidence>
<evidence type="ECO:0000313" key="2">
    <source>
        <dbReference type="Proteomes" id="UP000284702"/>
    </source>
</evidence>
<protein>
    <submittedName>
        <fullName evidence="1">Uncharacterized protein</fullName>
    </submittedName>
</protein>
<dbReference type="AlphaFoldDB" id="A0A3R7YK70"/>
<proteinExistence type="predicted"/>